<evidence type="ECO:0000313" key="4">
    <source>
        <dbReference type="EMBL" id="KAK7898934.1"/>
    </source>
</evidence>
<dbReference type="EMBL" id="JBBPFD010000014">
    <property type="protein sequence ID" value="KAK7898934.1"/>
    <property type="molecule type" value="Genomic_DNA"/>
</dbReference>
<accession>A0AAW0NJI4</accession>
<evidence type="ECO:0000256" key="1">
    <source>
        <dbReference type="PROSITE-ProRule" id="PRU00779"/>
    </source>
</evidence>
<sequence>MGPNRVECVAVLTWALLLLSSVQGWTEITDSRDFNDIWEGQYSVGVDTAQPDPLPEPFNPMPNPPAKLPFQFDKEDIDGEEVIDLEDNDDDYDDGGDPFFDNWGDNKDLDVKSKVYDSQFTAVKKPAPGKKDPTGFDFTCSKKAFKIYVFKKEIENVKVIGMKDLLSVQEGEKKCGYDVNREQGILTVPFTACFVKTEKANFSLQLLLDGGSQVRTATCPIPGGLTPRAGAPDPTVLKCPFQTPEPPKDPLNKRCIVHPVEQKSCGSTDMQSCESKDCCWDHLSSFCFFPEDVLLGSCSVLLLSTNDCNDNSTTTDYNYCSDYNDYCSDYYASNNYDL</sequence>
<keyword evidence="5" id="KW-1185">Reference proteome</keyword>
<dbReference type="Proteomes" id="UP001460270">
    <property type="component" value="Unassembled WGS sequence"/>
</dbReference>
<dbReference type="PROSITE" id="PS51448">
    <property type="entry name" value="P_TREFOIL_2"/>
    <property type="match status" value="1"/>
</dbReference>
<feature type="chain" id="PRO_5043654049" description="P-type domain-containing protein" evidence="2">
    <location>
        <begin position="25"/>
        <end position="338"/>
    </location>
</feature>
<evidence type="ECO:0000313" key="5">
    <source>
        <dbReference type="Proteomes" id="UP001460270"/>
    </source>
</evidence>
<comment type="caution">
    <text evidence="4">The sequence shown here is derived from an EMBL/GenBank/DDBJ whole genome shotgun (WGS) entry which is preliminary data.</text>
</comment>
<name>A0AAW0NJI4_9GOBI</name>
<dbReference type="InterPro" id="IPR000519">
    <property type="entry name" value="P_trefoil_dom"/>
</dbReference>
<protein>
    <recommendedName>
        <fullName evidence="3">P-type domain-containing protein</fullName>
    </recommendedName>
</protein>
<evidence type="ECO:0000256" key="2">
    <source>
        <dbReference type="SAM" id="SignalP"/>
    </source>
</evidence>
<keyword evidence="2" id="KW-0732">Signal</keyword>
<proteinExistence type="predicted"/>
<feature type="signal peptide" evidence="2">
    <location>
        <begin position="1"/>
        <end position="24"/>
    </location>
</feature>
<feature type="domain" description="P-type" evidence="3">
    <location>
        <begin position="253"/>
        <end position="291"/>
    </location>
</feature>
<reference evidence="5" key="1">
    <citation type="submission" date="2024-04" db="EMBL/GenBank/DDBJ databases">
        <title>Salinicola lusitanus LLJ914,a marine bacterium isolated from the Okinawa Trough.</title>
        <authorList>
            <person name="Li J."/>
        </authorList>
    </citation>
    <scope>NUCLEOTIDE SEQUENCE [LARGE SCALE GENOMIC DNA]</scope>
</reference>
<organism evidence="4 5">
    <name type="scientific">Mugilogobius chulae</name>
    <name type="common">yellowstripe goby</name>
    <dbReference type="NCBI Taxonomy" id="88201"/>
    <lineage>
        <taxon>Eukaryota</taxon>
        <taxon>Metazoa</taxon>
        <taxon>Chordata</taxon>
        <taxon>Craniata</taxon>
        <taxon>Vertebrata</taxon>
        <taxon>Euteleostomi</taxon>
        <taxon>Actinopterygii</taxon>
        <taxon>Neopterygii</taxon>
        <taxon>Teleostei</taxon>
        <taxon>Neoteleostei</taxon>
        <taxon>Acanthomorphata</taxon>
        <taxon>Gobiaria</taxon>
        <taxon>Gobiiformes</taxon>
        <taxon>Gobioidei</taxon>
        <taxon>Gobiidae</taxon>
        <taxon>Gobionellinae</taxon>
        <taxon>Mugilogobius</taxon>
    </lineage>
</organism>
<evidence type="ECO:0000259" key="3">
    <source>
        <dbReference type="PROSITE" id="PS51448"/>
    </source>
</evidence>
<gene>
    <name evidence="4" type="ORF">WMY93_019787</name>
</gene>
<dbReference type="AlphaFoldDB" id="A0AAW0NJI4"/>
<comment type="caution">
    <text evidence="1">Lacks conserved residue(s) required for the propagation of feature annotation.</text>
</comment>